<protein>
    <recommendedName>
        <fullName evidence="4">Non-canonical purine NTP pyrophosphatase</fullName>
    </recommendedName>
</protein>
<keyword evidence="1" id="KW-0378">Hydrolase</keyword>
<name>A0A1G2H2Q7_9BACT</name>
<dbReference type="GO" id="GO:0009143">
    <property type="term" value="P:nucleoside triphosphate catabolic process"/>
    <property type="evidence" value="ECO:0007669"/>
    <property type="project" value="InterPro"/>
</dbReference>
<evidence type="ECO:0000256" key="1">
    <source>
        <dbReference type="ARBA" id="ARBA00022801"/>
    </source>
</evidence>
<dbReference type="SUPFAM" id="SSF52972">
    <property type="entry name" value="ITPase-like"/>
    <property type="match status" value="1"/>
</dbReference>
<proteinExistence type="predicted"/>
<dbReference type="Pfam" id="PF01725">
    <property type="entry name" value="Ham1p_like"/>
    <property type="match status" value="1"/>
</dbReference>
<gene>
    <name evidence="2" type="ORF">A3J04_01775</name>
</gene>
<dbReference type="GO" id="GO:0047429">
    <property type="term" value="F:nucleoside triphosphate diphosphatase activity"/>
    <property type="evidence" value="ECO:0007669"/>
    <property type="project" value="InterPro"/>
</dbReference>
<sequence>MKILLATNNEGKIERFKCLLKQIDPSIELCTPKEFGIEVIDIEENGKTLAENAELKARAYEGKVNIPILSNDTGFYVQGEGLVDTPKRKALGETSERTLTKEEIAERLLSFWKGVATKHGGKVDAAWVEAFAVLYPNGNIKVAESRREVLLTDQEFGKGHLQMPVRALYYSKATNKPAIQHNTKEEEMLEMQPVIDALKTVLTN</sequence>
<dbReference type="InterPro" id="IPR029001">
    <property type="entry name" value="ITPase-like_fam"/>
</dbReference>
<evidence type="ECO:0000313" key="3">
    <source>
        <dbReference type="Proteomes" id="UP000177954"/>
    </source>
</evidence>
<organism evidence="2 3">
    <name type="scientific">Candidatus Ryanbacteria bacterium RIFCSPLOWO2_02_FULL_47_14</name>
    <dbReference type="NCBI Taxonomy" id="1802129"/>
    <lineage>
        <taxon>Bacteria</taxon>
        <taxon>Candidatus Ryaniibacteriota</taxon>
    </lineage>
</organism>
<dbReference type="STRING" id="1802129.A3J04_01775"/>
<evidence type="ECO:0000313" key="2">
    <source>
        <dbReference type="EMBL" id="OGZ56629.1"/>
    </source>
</evidence>
<dbReference type="AlphaFoldDB" id="A0A1G2H2Q7"/>
<comment type="caution">
    <text evidence="2">The sequence shown here is derived from an EMBL/GenBank/DDBJ whole genome shotgun (WGS) entry which is preliminary data.</text>
</comment>
<accession>A0A1G2H2Q7</accession>
<dbReference type="Proteomes" id="UP000177954">
    <property type="component" value="Unassembled WGS sequence"/>
</dbReference>
<dbReference type="EMBL" id="MHNZ01000012">
    <property type="protein sequence ID" value="OGZ56629.1"/>
    <property type="molecule type" value="Genomic_DNA"/>
</dbReference>
<dbReference type="Gene3D" id="3.90.950.10">
    <property type="match status" value="1"/>
</dbReference>
<reference evidence="2 3" key="1">
    <citation type="journal article" date="2016" name="Nat. Commun.">
        <title>Thousands of microbial genomes shed light on interconnected biogeochemical processes in an aquifer system.</title>
        <authorList>
            <person name="Anantharaman K."/>
            <person name="Brown C.T."/>
            <person name="Hug L.A."/>
            <person name="Sharon I."/>
            <person name="Castelle C.J."/>
            <person name="Probst A.J."/>
            <person name="Thomas B.C."/>
            <person name="Singh A."/>
            <person name="Wilkins M.J."/>
            <person name="Karaoz U."/>
            <person name="Brodie E.L."/>
            <person name="Williams K.H."/>
            <person name="Hubbard S.S."/>
            <person name="Banfield J.F."/>
        </authorList>
    </citation>
    <scope>NUCLEOTIDE SEQUENCE [LARGE SCALE GENOMIC DNA]</scope>
</reference>
<evidence type="ECO:0008006" key="4">
    <source>
        <dbReference type="Google" id="ProtNLM"/>
    </source>
</evidence>
<dbReference type="InterPro" id="IPR002637">
    <property type="entry name" value="RdgB/HAM1"/>
</dbReference>